<evidence type="ECO:0000256" key="6">
    <source>
        <dbReference type="SAM" id="Phobius"/>
    </source>
</evidence>
<reference evidence="10" key="1">
    <citation type="journal article" date="2020" name="PLoS Negl. Trop. Dis.">
        <title>High-quality nuclear genome for Sarcoptes scabiei-A critical resource for a neglected parasite.</title>
        <authorList>
            <person name="Korhonen P.K."/>
            <person name="Gasser R.B."/>
            <person name="Ma G."/>
            <person name="Wang T."/>
            <person name="Stroehlein A.J."/>
            <person name="Young N.D."/>
            <person name="Ang C.S."/>
            <person name="Fernando D.D."/>
            <person name="Lu H.C."/>
            <person name="Taylor S."/>
            <person name="Reynolds S.L."/>
            <person name="Mofiz E."/>
            <person name="Najaraj S.H."/>
            <person name="Gowda H."/>
            <person name="Madugundu A."/>
            <person name="Renuse S."/>
            <person name="Holt D."/>
            <person name="Pandey A."/>
            <person name="Papenfuss A.T."/>
            <person name="Fischer K."/>
        </authorList>
    </citation>
    <scope>NUCLEOTIDE SEQUENCE [LARGE SCALE GENOMIC DNA]</scope>
</reference>
<dbReference type="EMBL" id="WVUK01000056">
    <property type="protein sequence ID" value="KAF7492976.1"/>
    <property type="molecule type" value="Genomic_DNA"/>
</dbReference>
<dbReference type="GO" id="GO:0016020">
    <property type="term" value="C:membrane"/>
    <property type="evidence" value="ECO:0007669"/>
    <property type="project" value="UniProtKB-SubCell"/>
</dbReference>
<dbReference type="PANTHER" id="PTHR21419:SF30">
    <property type="entry name" value="IG-LIKE DOMAIN-CONTAINING PROTEIN"/>
    <property type="match status" value="1"/>
</dbReference>
<feature type="compositionally biased region" description="Acidic residues" evidence="5">
    <location>
        <begin position="38"/>
        <end position="61"/>
    </location>
</feature>
<dbReference type="Pfam" id="PF23727">
    <property type="entry name" value="Beta-prop_FAM234A_B"/>
    <property type="match status" value="1"/>
</dbReference>
<sequence length="953" mass="108596">MIQSDNDEIDISGKLLFQNESINKNSTLDRSDDHCSIDLDENDNDVDNEDDDDENDDDDDDDQHKTPLIKISNLKSSKFSSNNKKNKKKKSVKFDCSSIDPYGNGDRDNFYDEDYDDDEDEEVGGVSSISLQKKSSSKSSTSSSLNIPPPITIGKIKIFKPNRRKRIHRIRYFLKQCCCSIFYIGLIIFLFLNFKNFAEYFRSTFGWRSAFTSVINTKDKNLHCDHLISEPIWRRNFPMLTIESALRMIDVNNDSKLDVIVAFGTGIDAVYYDETLCQIYFNQTIDSNNRKDNQIGCGGGVMALDGINGEPIWSQFTPHELFATNCNSDLNNDGIKDCIIGGRMASLYAFDGKTGMIIWRISTSNGESISETSNFYTPLIIPKDLDNDNVPDIVVMHGGDPLRKPKQAIQNVARLIYYSPQLLVHPDGTLLILYGTGGETHPGRLYVVSVDALLKGQLKTHSRIIFEDCCKGVMVPPALIDINNDSIFDIVMAHFNSTVIAFDGLTFKQIWKYELLGSETYSTPSIGYFNEDNTPDFGVIYQFGPGFPIYYYTEFHIIDGSNGKPLLKNPIRMSIGTQSSPLTVSTLAQNDIFLFWYSSCYNRSTFGNDSIHNEDIITNDPYYLRSDTTVHETSRADFCRLRYGDLAKQYTQFLAITSPNITTAIYDSRTDEPIVDKINYTEISYNWYRNNIANSEAQSITNRPINFATNNANQIDFNDIQQNPSLRNRYEALKKYKKWSPAILDELDRILSTNSYDSNLLRRRRLRRHVGLHNGDNIQRVISTGTLAPALKSSNLDQLPVDGSIDVIFATYSFPPSLKVHRMSKAMQKCVELFLDPEKETEFRLLNNDSPFKQLNYDHDAYEAAITEICAKKTSDNRDNDNVDNAEFIDSTIDPVKSNDWIREMGSMTVHRINLKCFNQQQKRQIPIREYKYQPWPSYLGIMADAVANILDK</sequence>
<dbReference type="AlphaFoldDB" id="A0A834VDN6"/>
<dbReference type="InterPro" id="IPR015943">
    <property type="entry name" value="WD40/YVTN_repeat-like_dom_sf"/>
</dbReference>
<evidence type="ECO:0000259" key="7">
    <source>
        <dbReference type="Pfam" id="PF23727"/>
    </source>
</evidence>
<evidence type="ECO:0000256" key="3">
    <source>
        <dbReference type="ARBA" id="ARBA00022989"/>
    </source>
</evidence>
<keyword evidence="10" id="KW-1185">Reference proteome</keyword>
<evidence type="ECO:0000256" key="1">
    <source>
        <dbReference type="ARBA" id="ARBA00004167"/>
    </source>
</evidence>
<evidence type="ECO:0000256" key="5">
    <source>
        <dbReference type="SAM" id="MobiDB-lite"/>
    </source>
</evidence>
<keyword evidence="2 6" id="KW-0812">Transmembrane</keyword>
<feature type="transmembrane region" description="Helical" evidence="6">
    <location>
        <begin position="172"/>
        <end position="192"/>
    </location>
</feature>
<reference evidence="8" key="2">
    <citation type="submission" date="2020-01" db="EMBL/GenBank/DDBJ databases">
        <authorList>
            <person name="Korhonen P.K.K."/>
            <person name="Guangxu M.G."/>
            <person name="Wang T.W."/>
            <person name="Stroehlein A.J.S."/>
            <person name="Young N.D."/>
            <person name="Ang C.-S.A."/>
            <person name="Fernando D.W.F."/>
            <person name="Lu H.L."/>
            <person name="Taylor S.T."/>
            <person name="Ehtesham M.E.M."/>
            <person name="Najaraj S.H.N."/>
            <person name="Harsha G.H.G."/>
            <person name="Madugundu A.M."/>
            <person name="Renuse S.R."/>
            <person name="Holt D.H."/>
            <person name="Pandey A.P."/>
            <person name="Papenfuss A.P."/>
            <person name="Gasser R.B.G."/>
            <person name="Fischer K.F."/>
        </authorList>
    </citation>
    <scope>NUCLEOTIDE SEQUENCE</scope>
    <source>
        <strain evidence="8">SSS_KF_BRIS2020</strain>
    </source>
</reference>
<evidence type="ECO:0000313" key="9">
    <source>
        <dbReference type="EnsemblMetazoa" id="KAF7492976.1"/>
    </source>
</evidence>
<feature type="region of interest" description="Disordered" evidence="5">
    <location>
        <begin position="22"/>
        <end position="92"/>
    </location>
</feature>
<feature type="region of interest" description="Disordered" evidence="5">
    <location>
        <begin position="105"/>
        <end position="145"/>
    </location>
</feature>
<name>A0A834VDN6_SARSC</name>
<keyword evidence="3 6" id="KW-1133">Transmembrane helix</keyword>
<evidence type="ECO:0000313" key="8">
    <source>
        <dbReference type="EMBL" id="KAF7492976.1"/>
    </source>
</evidence>
<proteinExistence type="predicted"/>
<organism evidence="8">
    <name type="scientific">Sarcoptes scabiei</name>
    <name type="common">Itch mite</name>
    <name type="synonym">Acarus scabiei</name>
    <dbReference type="NCBI Taxonomy" id="52283"/>
    <lineage>
        <taxon>Eukaryota</taxon>
        <taxon>Metazoa</taxon>
        <taxon>Ecdysozoa</taxon>
        <taxon>Arthropoda</taxon>
        <taxon>Chelicerata</taxon>
        <taxon>Arachnida</taxon>
        <taxon>Acari</taxon>
        <taxon>Acariformes</taxon>
        <taxon>Sarcoptiformes</taxon>
        <taxon>Astigmata</taxon>
        <taxon>Psoroptidia</taxon>
        <taxon>Sarcoptoidea</taxon>
        <taxon>Sarcoptidae</taxon>
        <taxon>Sarcoptinae</taxon>
        <taxon>Sarcoptes</taxon>
    </lineage>
</organism>
<gene>
    <name evidence="8" type="ORF">SSS_7193</name>
</gene>
<dbReference type="InterPro" id="IPR045232">
    <property type="entry name" value="FAM234"/>
</dbReference>
<dbReference type="InterPro" id="IPR028994">
    <property type="entry name" value="Integrin_alpha_N"/>
</dbReference>
<dbReference type="Gene3D" id="2.130.10.10">
    <property type="entry name" value="YVTN repeat-like/Quinoprotein amine dehydrogenase"/>
    <property type="match status" value="1"/>
</dbReference>
<comment type="subcellular location">
    <subcellularLocation>
        <location evidence="1">Membrane</location>
        <topology evidence="1">Single-pass membrane protein</topology>
    </subcellularLocation>
</comment>
<feature type="compositionally biased region" description="Basic and acidic residues" evidence="5">
    <location>
        <begin position="27"/>
        <end position="37"/>
    </location>
</feature>
<dbReference type="Proteomes" id="UP000070412">
    <property type="component" value="Unassembled WGS sequence"/>
</dbReference>
<dbReference type="SUPFAM" id="SSF69318">
    <property type="entry name" value="Integrin alpha N-terminal domain"/>
    <property type="match status" value="1"/>
</dbReference>
<evidence type="ECO:0000256" key="2">
    <source>
        <dbReference type="ARBA" id="ARBA00022692"/>
    </source>
</evidence>
<evidence type="ECO:0000313" key="10">
    <source>
        <dbReference type="Proteomes" id="UP000070412"/>
    </source>
</evidence>
<evidence type="ECO:0000256" key="4">
    <source>
        <dbReference type="ARBA" id="ARBA00023136"/>
    </source>
</evidence>
<dbReference type="EnsemblMetazoa" id="SSS_7193s_mrna">
    <property type="protein sequence ID" value="KAF7492976.1"/>
    <property type="gene ID" value="SSS_7193"/>
</dbReference>
<accession>A0A834VDN6</accession>
<dbReference type="PANTHER" id="PTHR21419">
    <property type="match status" value="1"/>
</dbReference>
<feature type="compositionally biased region" description="Low complexity" evidence="5">
    <location>
        <begin position="127"/>
        <end position="144"/>
    </location>
</feature>
<feature type="compositionally biased region" description="Acidic residues" evidence="5">
    <location>
        <begin position="111"/>
        <end position="123"/>
    </location>
</feature>
<dbReference type="InterPro" id="IPR055409">
    <property type="entry name" value="Beta-prop_FAM234A_B"/>
</dbReference>
<feature type="domain" description="FAM234A/B beta-propeller" evidence="7">
    <location>
        <begin position="300"/>
        <end position="396"/>
    </location>
</feature>
<feature type="compositionally biased region" description="Low complexity" evidence="5">
    <location>
        <begin position="70"/>
        <end position="83"/>
    </location>
</feature>
<protein>
    <recommendedName>
        <fullName evidence="7">FAM234A/B beta-propeller domain-containing protein</fullName>
    </recommendedName>
</protein>
<keyword evidence="4 6" id="KW-0472">Membrane</keyword>
<dbReference type="OrthoDB" id="567787at2759"/>
<reference evidence="9" key="3">
    <citation type="submission" date="2022-06" db="UniProtKB">
        <authorList>
            <consortium name="EnsemblMetazoa"/>
        </authorList>
    </citation>
    <scope>IDENTIFICATION</scope>
</reference>